<dbReference type="Proteomes" id="UP000030121">
    <property type="component" value="Unassembled WGS sequence"/>
</dbReference>
<dbReference type="eggNOG" id="ENOG502ZAV3">
    <property type="taxonomic scope" value="Bacteria"/>
</dbReference>
<dbReference type="Pfam" id="PF12686">
    <property type="entry name" value="DUF3800"/>
    <property type="match status" value="1"/>
</dbReference>
<dbReference type="InterPro" id="IPR024524">
    <property type="entry name" value="DUF3800"/>
</dbReference>
<dbReference type="EMBL" id="JRLW01000029">
    <property type="protein sequence ID" value="KGO86343.1"/>
    <property type="molecule type" value="Genomic_DNA"/>
</dbReference>
<evidence type="ECO:0008006" key="3">
    <source>
        <dbReference type="Google" id="ProtNLM"/>
    </source>
</evidence>
<name>A0A0A2M4F8_9FLAO</name>
<reference evidence="1 2" key="1">
    <citation type="submission" date="2013-09" db="EMBL/GenBank/DDBJ databases">
        <authorList>
            <person name="Zeng Z."/>
            <person name="Chen C."/>
        </authorList>
    </citation>
    <scope>NUCLEOTIDE SEQUENCE [LARGE SCALE GENOMIC DNA]</scope>
    <source>
        <strain evidence="1 2">GH29-5</strain>
    </source>
</reference>
<dbReference type="OrthoDB" id="6057352at2"/>
<comment type="caution">
    <text evidence="1">The sequence shown here is derived from an EMBL/GenBank/DDBJ whole genome shotgun (WGS) entry which is preliminary data.</text>
</comment>
<dbReference type="AlphaFoldDB" id="A0A0A2M4F8"/>
<organism evidence="1 2">
    <name type="scientific">Flavobacterium suncheonense GH29-5 = DSM 17707</name>
    <dbReference type="NCBI Taxonomy" id="1121899"/>
    <lineage>
        <taxon>Bacteria</taxon>
        <taxon>Pseudomonadati</taxon>
        <taxon>Bacteroidota</taxon>
        <taxon>Flavobacteriia</taxon>
        <taxon>Flavobacteriales</taxon>
        <taxon>Flavobacteriaceae</taxon>
        <taxon>Flavobacterium</taxon>
    </lineage>
</organism>
<gene>
    <name evidence="1" type="ORF">Q764_13725</name>
</gene>
<evidence type="ECO:0000313" key="2">
    <source>
        <dbReference type="Proteomes" id="UP000030121"/>
    </source>
</evidence>
<proteinExistence type="predicted"/>
<sequence>MKILAHIDEFGTNSLEIEKDGVSSHFLICATLIEEKNLKAGQQIIENVRNTHFQGSEIKSSNVKRANHARRLTILNELNQIEFTIYLIVVDKKEINSQGLSIKQSFYKYFNKLLVTDLNRINKKITFVADQIGTKEYQESFQKYIENEVTQYDLFNENKIFEFSDSKENNLVQLSDFIVGSLAKCFDKKHFTEDSSDYIKILKEKLNIRFWPNNIANYVRQENETENFDPKIAELSLTLAKDYIARNENKVETDITAQIYLLKYLMLIQKVSPNYFIQTHELMDKLKFEIGLEYSTRLFRKNVIGQLRDNNVIIVSSNSGGYKLPVNKSDLIEFVNRYNSILQPMLSRMKKCRDSILLGSMNDIDILEYPEYESLKEVIELIK</sequence>
<accession>A0A0A2M4F8</accession>
<protein>
    <recommendedName>
        <fullName evidence="3">DUF3800 domain-containing protein</fullName>
    </recommendedName>
</protein>
<keyword evidence="2" id="KW-1185">Reference proteome</keyword>
<evidence type="ECO:0000313" key="1">
    <source>
        <dbReference type="EMBL" id="KGO86343.1"/>
    </source>
</evidence>
<dbReference type="STRING" id="1121899.GCA_000430025_02651"/>
<dbReference type="RefSeq" id="WP_026980948.1">
    <property type="nucleotide sequence ID" value="NZ_AUCZ01000018.1"/>
</dbReference>